<name>A0A0W7WEU3_9RHOB</name>
<dbReference type="Proteomes" id="UP000054396">
    <property type="component" value="Unassembled WGS sequence"/>
</dbReference>
<dbReference type="AlphaFoldDB" id="A0A0W7WEU3"/>
<evidence type="ECO:0000256" key="1">
    <source>
        <dbReference type="SAM" id="MobiDB-lite"/>
    </source>
</evidence>
<dbReference type="OrthoDB" id="7875865at2"/>
<feature type="region of interest" description="Disordered" evidence="1">
    <location>
        <begin position="67"/>
        <end position="87"/>
    </location>
</feature>
<organism evidence="2 3">
    <name type="scientific">Pseudoponticoccus marisrubri</name>
    <dbReference type="NCBI Taxonomy" id="1685382"/>
    <lineage>
        <taxon>Bacteria</taxon>
        <taxon>Pseudomonadati</taxon>
        <taxon>Pseudomonadota</taxon>
        <taxon>Alphaproteobacteria</taxon>
        <taxon>Rhodobacterales</taxon>
        <taxon>Roseobacteraceae</taxon>
        <taxon>Pseudoponticoccus</taxon>
    </lineage>
</organism>
<keyword evidence="3" id="KW-1185">Reference proteome</keyword>
<evidence type="ECO:0000313" key="3">
    <source>
        <dbReference type="Proteomes" id="UP000054396"/>
    </source>
</evidence>
<dbReference type="EMBL" id="LPXO01000017">
    <property type="protein sequence ID" value="KUF09078.1"/>
    <property type="molecule type" value="Genomic_DNA"/>
</dbReference>
<comment type="caution">
    <text evidence="2">The sequence shown here is derived from an EMBL/GenBank/DDBJ whole genome shotgun (WGS) entry which is preliminary data.</text>
</comment>
<gene>
    <name evidence="2" type="ORF">AVJ23_19315</name>
</gene>
<proteinExistence type="predicted"/>
<dbReference type="STRING" id="1685382.AVJ23_19315"/>
<evidence type="ECO:0000313" key="2">
    <source>
        <dbReference type="EMBL" id="KUF09078.1"/>
    </source>
</evidence>
<sequence>MSDLKNAILDAKYIDMISLGDFVVRDCGLPDVDSDGNLMPQATEIAAALFRWAADVQNAAAAPTAAAAATQTTGDTPLQEYDENGDPIMDAEEAEKLEAELKAKAQEHS</sequence>
<dbReference type="RefSeq" id="WP_058863875.1">
    <property type="nucleotide sequence ID" value="NZ_LPXO01000017.1"/>
</dbReference>
<reference evidence="2 3" key="1">
    <citation type="submission" date="2015-12" db="EMBL/GenBank/DDBJ databases">
        <authorList>
            <person name="Shamseldin A."/>
            <person name="Moawad H."/>
            <person name="Abd El-Rahim W.M."/>
            <person name="Sadowsky M.J."/>
        </authorList>
    </citation>
    <scope>NUCLEOTIDE SEQUENCE [LARGE SCALE GENOMIC DNA]</scope>
    <source>
        <strain evidence="2 3">SJ5A-1</strain>
    </source>
</reference>
<accession>A0A0W7WEU3</accession>
<feature type="compositionally biased region" description="Low complexity" evidence="1">
    <location>
        <begin position="67"/>
        <end position="77"/>
    </location>
</feature>
<protein>
    <submittedName>
        <fullName evidence="2">Uncharacterized protein</fullName>
    </submittedName>
</protein>